<reference evidence="2" key="1">
    <citation type="submission" date="2017-04" db="EMBL/GenBank/DDBJ databases">
        <authorList>
            <person name="Abille Z."/>
            <person name="Afsharjavan R."/>
            <person name="Alms C.E."/>
            <person name="Anil A."/>
            <person name="Azuma E.A."/>
            <person name="Boateng D."/>
            <person name="Bowden K.V."/>
            <person name="Bui Q."/>
            <person name="Callaghan K.D."/>
            <person name="Canova P.N."/>
            <person name="Carter A.-G.V."/>
            <person name="Carty B."/>
            <person name="Choudhary A."/>
            <person name="Chugh K."/>
            <person name="Clark C.B."/>
            <person name="Clark J."/>
            <person name="Cortez R."/>
            <person name="Dalwadi R.M."/>
            <person name="Daou G."/>
            <person name="Das M."/>
            <person name="Dasari S."/>
            <person name="Davis E.H."/>
            <person name="Defreitas N."/>
            <person name="Demirji J."/>
            <person name="Endres C."/>
            <person name="Fakhar S."/>
            <person name="Feeley N."/>
            <person name="Flores D.C."/>
            <person name="Fowler A.R."/>
            <person name="George T."/>
            <person name="Greis H.L."/>
            <person name="Groleau D.L."/>
            <person name="Gulati J.K."/>
            <person name="Guzman W."/>
            <person name="Hallworth A.N."/>
            <person name="Hariri A."/>
            <person name="Haya V.N."/>
            <person name="Hoffman A.K."/>
            <person name="Horne B."/>
            <person name="Howard T."/>
            <person name="Iglesia A.J."/>
            <person name="Ijezie O.D."/>
            <person name="Incognito N.A."/>
            <person name="Inen J.A."/>
            <person name="Jaiswal A."/>
            <person name="Jezek R.A."/>
            <person name="Kawa A.C."/>
            <person name="Khan F."/>
            <person name="Khin A.C."/>
            <person name="Knapo J."/>
            <person name="Kong A.S."/>
            <person name="Le B.Q."/>
            <person name="Le Q.M."/>
            <person name="Le T.-H.M."/>
            <person name="Lee M."/>
            <person name="Lockwood J.L."/>
            <person name="Loto-Rojas G.S."/>
            <person name="Mantzavinos A."/>
            <person name="Martinez D.R."/>
            <person name="Meadows A.R."/>
            <person name="Mehr S."/>
            <person name="Mellon M.N."/>
            <person name="Memon S."/>
            <person name="Miller B."/>
            <person name="Min S."/>
            <person name="Mitchell L.M."/>
            <person name="Mohamed I.R."/>
            <person name="Mohammed F.O."/>
            <person name="More S."/>
            <person name="Muntaha S."/>
            <person name="Nadeem I."/>
            <person name="Ndjeumen-Njinguet A.S."/>
            <person name="Ng P."/>
            <person name="Ngu V.E."/>
            <person name="Nguyen B.N."/>
            <person name="OHern C.T."/>
            <person name="Oboh U.S."/>
            <person name="Pagano C.W."/>
            <person name="Panakal P.R."/>
            <person name="Park D.A."/>
            <person name="Parsana D."/>
            <person name="Patel P."/>
            <person name="Patel V.S."/>
            <person name="Patwardhan V.M."/>
            <person name="Pawar S.D."/>
            <person name="Payne V.R."/>
            <person name="Petricel I.M."/>
            <person name="Phillips C."/>
            <person name="Puglisi K.M."/>
            <person name="Ramaprasad G."/>
            <person name="Raza A.S."/>
            <person name="Rivera-Oven A.G."/>
            <person name="Robins E."/>
            <person name="Roeun D.C."/>
            <person name="Rostovtseva N."/>
            <person name="Sadat M."/>
            <person name="Seas A."/>
            <person name="So E.J."/>
            <person name="Sogbesan C."/>
            <person name="Strumsky L.A."/>
            <person name="Sun J.L."/>
            <person name="Sutherland H.J."/>
            <person name="Tchakounte I."/>
            <person name="Tewell J.R."/>
            <person name="Thapa D.J."/>
            <person name="Tkach Y."/>
            <person name="Tran C.D."/>
            <person name="Tran V."/>
            <person name="Vithayathil T."/>
            <person name="Vivekanandan A."/>
            <person name="Wang S.R."/>
            <person name="White E."/>
            <person name="Yang A.L."/>
            <person name="Ye D.T."/>
            <person name="Yirenkyi M."/>
            <person name="Zarb J.S."/>
            <person name="Zhang S."/>
            <person name="Zhou M.T."/>
            <person name="Cao A."/>
            <person name="Nguyen K.M."/>
            <person name="Patel K."/>
            <person name="Patel P."/>
            <person name="Pennington E."/>
            <person name="Sendze O."/>
            <person name="Zahangir S."/>
            <person name="Correa-Mendez M."/>
            <person name="Fabian M.F."/>
            <person name="Liu S."/>
            <person name="Jethmalani Y."/>
            <person name="Nunn R."/>
            <person name="Prakash A."/>
            <person name="Louise T."/>
            <person name="Russell D.A."/>
            <person name="Hatfull G.F."/>
            <person name="Erill I."/>
            <person name="Caruso S.M."/>
        </authorList>
    </citation>
    <scope>NUCLEOTIDE SEQUENCE [LARGE SCALE GENOMIC DNA]</scope>
</reference>
<sequence length="569" mass="61708">MAVSYGFNRKRPRTEVFLDSTALGSANAQSEKPIIILGSALDGKPNEPVELTNLAQARTAFRGGELVDAIEMAWNPALNLNGAGKIYAVRTDDAKQASLTNLGLKFTSNVYGADANNIQITLTDNALTKSKRFTVYFTKESYEKTYDNIGNIFDLKYTGAQKANVEVTVDSATKLATKLILKVGADTQSLAVVKSYELGTGVFEDVNALINDINNLPDFKASMSGLGGYKNVKTQYFDVMAAKDLTKDKAEPIKAIAADLANALASDRYVSVEVDFTKGIPASIPVTSLAGGSTGASPTSWADMFLKVADVGGYYIVPLTASEAIHAELSHFLRTESNAGNQLRGFVGGGFDETFESLKARQANIRNARIALVGDDVVRRMADGRVYKAPGYMYAAQIAGLASGLAVGEPVTYKKMNIESLGKKYIGEQLDQLDASGVVMTEFVRNRKGSTYRVVSDPTTYNRIDEPVQNRISLGEVSDFLTTELRTVLDEEFIGTRIRNTSASIIKNRIESFLDVQKNVDGLIVNYSPEDIQVVINGNTAIINIAVQPTQGLDYINVYLSYKDNHLSA</sequence>
<name>A0A1X9SFU5_9CAUD</name>
<dbReference type="EMBL" id="KY888882">
    <property type="protein sequence ID" value="ARQ94995.1"/>
    <property type="molecule type" value="Genomic_DNA"/>
</dbReference>
<evidence type="ECO:0000313" key="1">
    <source>
        <dbReference type="EMBL" id="ARQ94995.1"/>
    </source>
</evidence>
<evidence type="ECO:0000313" key="2">
    <source>
        <dbReference type="Proteomes" id="UP000222741"/>
    </source>
</evidence>
<gene>
    <name evidence="1" type="ORF">FLAPJACK_81</name>
</gene>
<organism evidence="1 2">
    <name type="scientific">Bacillus phage Flapjack</name>
    <dbReference type="NCBI Taxonomy" id="1983465"/>
    <lineage>
        <taxon>Viruses</taxon>
        <taxon>Duplodnaviria</taxon>
        <taxon>Heunggongvirae</taxon>
        <taxon>Uroviricota</taxon>
        <taxon>Caudoviricetes</taxon>
        <taxon>Herelleviridae</taxon>
        <taxon>Bastillevirinae</taxon>
        <taxon>Bequatrovirus</taxon>
        <taxon>Bequatrovirus spock</taxon>
    </lineage>
</organism>
<accession>A0A1X9SFU5</accession>
<protein>
    <submittedName>
        <fullName evidence="1">Tail sheath protein</fullName>
    </submittedName>
</protein>
<dbReference type="Proteomes" id="UP000222741">
    <property type="component" value="Segment"/>
</dbReference>
<proteinExistence type="predicted"/>